<dbReference type="InterPro" id="IPR052022">
    <property type="entry name" value="26kDa_periplasmic_antigen"/>
</dbReference>
<dbReference type="Proteomes" id="UP000004263">
    <property type="component" value="Unassembled WGS sequence"/>
</dbReference>
<evidence type="ECO:0008006" key="3">
    <source>
        <dbReference type="Google" id="ProtNLM"/>
    </source>
</evidence>
<keyword evidence="2" id="KW-1185">Reference proteome</keyword>
<protein>
    <recommendedName>
        <fullName evidence="3">DUF541 domain-containing protein</fullName>
    </recommendedName>
</protein>
<dbReference type="Gene3D" id="3.30.110.170">
    <property type="entry name" value="Protein of unknown function (DUF541), domain 1"/>
    <property type="match status" value="1"/>
</dbReference>
<sequence>MHNYKWPLLAMIIVLISACNIEEKSQWTVIDTHGVSNGSAIATSHTVSVNFNSEALGQSEASQALKKQIAEFEIWANKRAFKVVPKQHSLRPMYQYHKEEGRELVGYIAEQQFLLEELSPGDYQIVLKELPSLNPSQLSLQSVEASEEAQSKLKAELISKAFDDAKATAKAMQDSAGLCGLQVASMNVQKSGLHATPIMMRMETQADGVMHKAQAEQEQSIHLQVSWRAKPCAD</sequence>
<dbReference type="PANTHER" id="PTHR34387">
    <property type="entry name" value="SLR1258 PROTEIN"/>
    <property type="match status" value="1"/>
</dbReference>
<dbReference type="EMBL" id="AAQH01000005">
    <property type="protein sequence ID" value="EAT12709.1"/>
    <property type="molecule type" value="Genomic_DNA"/>
</dbReference>
<comment type="caution">
    <text evidence="1">The sequence shown here is derived from an EMBL/GenBank/DDBJ whole genome shotgun (WGS) entry which is preliminary data.</text>
</comment>
<dbReference type="InterPro" id="IPR007497">
    <property type="entry name" value="SIMPL/DUF541"/>
</dbReference>
<proteinExistence type="predicted"/>
<dbReference type="GO" id="GO:0006974">
    <property type="term" value="P:DNA damage response"/>
    <property type="evidence" value="ECO:0007669"/>
    <property type="project" value="TreeGrafter"/>
</dbReference>
<name>Q1N382_9GAMM</name>
<reference evidence="1 2" key="1">
    <citation type="submission" date="2006-03" db="EMBL/GenBank/DDBJ databases">
        <authorList>
            <person name="Pinhassi J."/>
            <person name="Pedros-Alio C."/>
            <person name="Ferriera S."/>
            <person name="Johnson J."/>
            <person name="Kravitz S."/>
            <person name="Halpern A."/>
            <person name="Remington K."/>
            <person name="Beeson K."/>
            <person name="Tran B."/>
            <person name="Rogers Y.-H."/>
            <person name="Friedman R."/>
            <person name="Venter J.C."/>
        </authorList>
    </citation>
    <scope>NUCLEOTIDE SEQUENCE [LARGE SCALE GENOMIC DNA]</scope>
    <source>
        <strain evidence="1 2">RED65</strain>
    </source>
</reference>
<evidence type="ECO:0000313" key="1">
    <source>
        <dbReference type="EMBL" id="EAT12709.1"/>
    </source>
</evidence>
<dbReference type="Pfam" id="PF04402">
    <property type="entry name" value="SIMPL"/>
    <property type="match status" value="1"/>
</dbReference>
<evidence type="ECO:0000313" key="2">
    <source>
        <dbReference type="Proteomes" id="UP000004263"/>
    </source>
</evidence>
<organism evidence="1 2">
    <name type="scientific">Bermanella marisrubri</name>
    <dbReference type="NCBI Taxonomy" id="207949"/>
    <lineage>
        <taxon>Bacteria</taxon>
        <taxon>Pseudomonadati</taxon>
        <taxon>Pseudomonadota</taxon>
        <taxon>Gammaproteobacteria</taxon>
        <taxon>Oceanospirillales</taxon>
        <taxon>Oceanospirillaceae</taxon>
        <taxon>Bermanella</taxon>
    </lineage>
</organism>
<dbReference type="PANTHER" id="PTHR34387:SF2">
    <property type="entry name" value="SLR1258 PROTEIN"/>
    <property type="match status" value="1"/>
</dbReference>
<gene>
    <name evidence="1" type="ORF">RED65_13532</name>
</gene>
<dbReference type="RefSeq" id="WP_007018498.1">
    <property type="nucleotide sequence ID" value="NZ_CH724117.1"/>
</dbReference>
<dbReference type="HOGENOM" id="CLU_1183166_0_0_6"/>
<dbReference type="PROSITE" id="PS51257">
    <property type="entry name" value="PROKAR_LIPOPROTEIN"/>
    <property type="match status" value="1"/>
</dbReference>
<accession>Q1N382</accession>
<dbReference type="AlphaFoldDB" id="Q1N382"/>